<dbReference type="InterPro" id="IPR004345">
    <property type="entry name" value="TB2_DP1_HVA22"/>
</dbReference>
<comment type="caution">
    <text evidence="1">Lacks conserved residue(s) required for the propagation of feature annotation.</text>
</comment>
<dbReference type="GO" id="GO:0016020">
    <property type="term" value="C:membrane"/>
    <property type="evidence" value="ECO:0007669"/>
    <property type="project" value="UniProtKB-SubCell"/>
</dbReference>
<dbReference type="STRING" id="109895.A0A507DVG3"/>
<gene>
    <name evidence="2" type="ORF">PhCBS80983_g05297</name>
</gene>
<proteinExistence type="inferred from homology"/>
<organism evidence="2 3">
    <name type="scientific">Powellomyces hirtus</name>
    <dbReference type="NCBI Taxonomy" id="109895"/>
    <lineage>
        <taxon>Eukaryota</taxon>
        <taxon>Fungi</taxon>
        <taxon>Fungi incertae sedis</taxon>
        <taxon>Chytridiomycota</taxon>
        <taxon>Chytridiomycota incertae sedis</taxon>
        <taxon>Chytridiomycetes</taxon>
        <taxon>Spizellomycetales</taxon>
        <taxon>Powellomycetaceae</taxon>
        <taxon>Powellomyces</taxon>
    </lineage>
</organism>
<dbReference type="EMBL" id="QEAQ01000109">
    <property type="protein sequence ID" value="TPX55461.1"/>
    <property type="molecule type" value="Genomic_DNA"/>
</dbReference>
<feature type="transmembrane region" description="Helical" evidence="1">
    <location>
        <begin position="45"/>
        <end position="66"/>
    </location>
</feature>
<evidence type="ECO:0000313" key="2">
    <source>
        <dbReference type="EMBL" id="TPX55461.1"/>
    </source>
</evidence>
<keyword evidence="3" id="KW-1185">Reference proteome</keyword>
<reference evidence="2 3" key="1">
    <citation type="journal article" date="2019" name="Sci. Rep.">
        <title>Comparative genomics of chytrid fungi reveal insights into the obligate biotrophic and pathogenic lifestyle of Synchytrium endobioticum.</title>
        <authorList>
            <person name="van de Vossenberg B.T.L.H."/>
            <person name="Warris S."/>
            <person name="Nguyen H.D.T."/>
            <person name="van Gent-Pelzer M.P.E."/>
            <person name="Joly D.L."/>
            <person name="van de Geest H.C."/>
            <person name="Bonants P.J.M."/>
            <person name="Smith D.S."/>
            <person name="Levesque C.A."/>
            <person name="van der Lee T.A.J."/>
        </authorList>
    </citation>
    <scope>NUCLEOTIDE SEQUENCE [LARGE SCALE GENOMIC DNA]</scope>
    <source>
        <strain evidence="2 3">CBS 809.83</strain>
    </source>
</reference>
<sequence length="227" mass="25165">MLIPILNVKSMTKDELRKGIDELDKSLSSVPFIIALEKQLGIQKVHLAGIATVGMILFVLVFNNLYASLLTDLVGYIYPAYMSLKAVGATTAVQGQWLGYWTIFGLFNLMEYARETLLHVFPYYYTFKLLIVIWLISPSARGAATVYELLLKPLLPVIDAFIEAPRKAAPVSEGTPAAEKGAARAAPAAEEVKLIETEVLFEKADGKKHDKAKMDKGRVRWGYVKLS</sequence>
<comment type="similarity">
    <text evidence="1">Belongs to the DP1 family.</text>
</comment>
<dbReference type="AlphaFoldDB" id="A0A507DVG3"/>
<keyword evidence="1" id="KW-0812">Transmembrane</keyword>
<dbReference type="Pfam" id="PF03134">
    <property type="entry name" value="TB2_DP1_HVA22"/>
    <property type="match status" value="1"/>
</dbReference>
<protein>
    <recommendedName>
        <fullName evidence="1">Protein YOP1</fullName>
    </recommendedName>
</protein>
<feature type="transmembrane region" description="Helical" evidence="1">
    <location>
        <begin position="116"/>
        <end position="136"/>
    </location>
</feature>
<comment type="caution">
    <text evidence="2">The sequence shown here is derived from an EMBL/GenBank/DDBJ whole genome shotgun (WGS) entry which is preliminary data.</text>
</comment>
<evidence type="ECO:0000256" key="1">
    <source>
        <dbReference type="RuleBase" id="RU362006"/>
    </source>
</evidence>
<comment type="subcellular location">
    <subcellularLocation>
        <location evidence="1">Membrane</location>
        <topology evidence="1">Multi-pass membrane protein</topology>
    </subcellularLocation>
</comment>
<dbReference type="Proteomes" id="UP000318582">
    <property type="component" value="Unassembled WGS sequence"/>
</dbReference>
<name>A0A507DVG3_9FUNG</name>
<accession>A0A507DVG3</accession>
<keyword evidence="1" id="KW-0472">Membrane</keyword>
<feature type="transmembrane region" description="Helical" evidence="1">
    <location>
        <begin position="86"/>
        <end position="109"/>
    </location>
</feature>
<evidence type="ECO:0000313" key="3">
    <source>
        <dbReference type="Proteomes" id="UP000318582"/>
    </source>
</evidence>
<keyword evidence="1" id="KW-1133">Transmembrane helix</keyword>
<dbReference type="PANTHER" id="PTHR12300">
    <property type="entry name" value="HVA22-LIKE PROTEINS"/>
    <property type="match status" value="1"/>
</dbReference>